<proteinExistence type="predicted"/>
<feature type="region of interest" description="Disordered" evidence="1">
    <location>
        <begin position="63"/>
        <end position="165"/>
    </location>
</feature>
<sequence>MADDFLSPPTLEQVVRLLSEWRAENGAIVARLACLERDMRGLDLRYNVLNRIIAGLLTDGDAEEERDLEAAVSATGREPAGERLGSTASTHRHHRQEHSVGQITPSRGTWQRSSSDATEEDSESSLAAHITASFEAKGAPASSTPQDNIGSVEDDPTPFECPIHD</sequence>
<gene>
    <name evidence="2" type="ORF">OC842_005503</name>
</gene>
<evidence type="ECO:0000313" key="3">
    <source>
        <dbReference type="Proteomes" id="UP001176521"/>
    </source>
</evidence>
<feature type="compositionally biased region" description="Polar residues" evidence="1">
    <location>
        <begin position="99"/>
        <end position="112"/>
    </location>
</feature>
<dbReference type="EMBL" id="JAPDMQ010000398">
    <property type="protein sequence ID" value="KAK0525442.1"/>
    <property type="molecule type" value="Genomic_DNA"/>
</dbReference>
<dbReference type="Proteomes" id="UP001176521">
    <property type="component" value="Unassembled WGS sequence"/>
</dbReference>
<accession>A0AAN6GA82</accession>
<protein>
    <submittedName>
        <fullName evidence="2">Uncharacterized protein</fullName>
    </submittedName>
</protein>
<organism evidence="2 3">
    <name type="scientific">Tilletia horrida</name>
    <dbReference type="NCBI Taxonomy" id="155126"/>
    <lineage>
        <taxon>Eukaryota</taxon>
        <taxon>Fungi</taxon>
        <taxon>Dikarya</taxon>
        <taxon>Basidiomycota</taxon>
        <taxon>Ustilaginomycotina</taxon>
        <taxon>Exobasidiomycetes</taxon>
        <taxon>Tilletiales</taxon>
        <taxon>Tilletiaceae</taxon>
        <taxon>Tilletia</taxon>
    </lineage>
</organism>
<comment type="caution">
    <text evidence="2">The sequence shown here is derived from an EMBL/GenBank/DDBJ whole genome shotgun (WGS) entry which is preliminary data.</text>
</comment>
<keyword evidence="3" id="KW-1185">Reference proteome</keyword>
<name>A0AAN6GA82_9BASI</name>
<evidence type="ECO:0000256" key="1">
    <source>
        <dbReference type="SAM" id="MobiDB-lite"/>
    </source>
</evidence>
<reference evidence="2" key="1">
    <citation type="journal article" date="2023" name="PhytoFront">
        <title>Draft Genome Resources of Seven Strains of Tilletia horrida, Causal Agent of Kernel Smut of Rice.</title>
        <authorList>
            <person name="Khanal S."/>
            <person name="Antony Babu S."/>
            <person name="Zhou X.G."/>
        </authorList>
    </citation>
    <scope>NUCLEOTIDE SEQUENCE</scope>
    <source>
        <strain evidence="2">TX3</strain>
    </source>
</reference>
<evidence type="ECO:0000313" key="2">
    <source>
        <dbReference type="EMBL" id="KAK0525442.1"/>
    </source>
</evidence>
<dbReference type="AlphaFoldDB" id="A0AAN6GA82"/>